<feature type="binding site" evidence="5">
    <location>
        <position position="128"/>
    </location>
    <ligand>
        <name>substrate</name>
    </ligand>
</feature>
<feature type="domain" description="HpcH/HpaI aldolase/citrate lyase" evidence="7">
    <location>
        <begin position="12"/>
        <end position="226"/>
    </location>
</feature>
<evidence type="ECO:0000259" key="7">
    <source>
        <dbReference type="Pfam" id="PF03328"/>
    </source>
</evidence>
<feature type="binding site" evidence="6">
    <location>
        <position position="154"/>
    </location>
    <ligand>
        <name>Mg(2+)</name>
        <dbReference type="ChEBI" id="CHEBI:18420"/>
    </ligand>
</feature>
<evidence type="ECO:0000256" key="4">
    <source>
        <dbReference type="ARBA" id="ARBA00022842"/>
    </source>
</evidence>
<dbReference type="Proteomes" id="UP000252289">
    <property type="component" value="Unassembled WGS sequence"/>
</dbReference>
<evidence type="ECO:0000256" key="1">
    <source>
        <dbReference type="ARBA" id="ARBA00001946"/>
    </source>
</evidence>
<name>A0A368ELJ8_9PROT</name>
<comment type="cofactor">
    <cofactor evidence="1">
        <name>Mg(2+)</name>
        <dbReference type="ChEBI" id="CHEBI:18420"/>
    </cofactor>
</comment>
<protein>
    <submittedName>
        <fullName evidence="8">CoA ester lyase</fullName>
    </submittedName>
</protein>
<proteinExistence type="inferred from homology"/>
<comment type="similarity">
    <text evidence="2">Belongs to the HpcH/HpaI aldolase family.</text>
</comment>
<comment type="caution">
    <text evidence="8">The sequence shown here is derived from an EMBL/GenBank/DDBJ whole genome shotgun (WGS) entry which is preliminary data.</text>
</comment>
<dbReference type="GO" id="GO:0006107">
    <property type="term" value="P:oxaloacetate metabolic process"/>
    <property type="evidence" value="ECO:0007669"/>
    <property type="project" value="TreeGrafter"/>
</dbReference>
<dbReference type="GO" id="GO:0000287">
    <property type="term" value="F:magnesium ion binding"/>
    <property type="evidence" value="ECO:0007669"/>
    <property type="project" value="TreeGrafter"/>
</dbReference>
<evidence type="ECO:0000313" key="8">
    <source>
        <dbReference type="EMBL" id="RCL85728.1"/>
    </source>
</evidence>
<gene>
    <name evidence="8" type="ORF">DBW64_00645</name>
</gene>
<dbReference type="Gene3D" id="3.20.20.60">
    <property type="entry name" value="Phosphoenolpyruvate-binding domains"/>
    <property type="match status" value="1"/>
</dbReference>
<keyword evidence="4 6" id="KW-0460">Magnesium</keyword>
<evidence type="ECO:0000256" key="5">
    <source>
        <dbReference type="PIRSR" id="PIRSR015582-1"/>
    </source>
</evidence>
<dbReference type="InterPro" id="IPR015813">
    <property type="entry name" value="Pyrv/PenolPyrv_kinase-like_dom"/>
</dbReference>
<dbReference type="AlphaFoldDB" id="A0A368ELJ8"/>
<dbReference type="InterPro" id="IPR040442">
    <property type="entry name" value="Pyrv_kinase-like_dom_sf"/>
</dbReference>
<reference evidence="8 9" key="1">
    <citation type="journal article" date="2018" name="Microbiome">
        <title>Fine metagenomic profile of the Mediterranean stratified and mixed water columns revealed by assembly and recruitment.</title>
        <authorList>
            <person name="Haro-Moreno J.M."/>
            <person name="Lopez-Perez M."/>
            <person name="De La Torre J.R."/>
            <person name="Picazo A."/>
            <person name="Camacho A."/>
            <person name="Rodriguez-Valera F."/>
        </authorList>
    </citation>
    <scope>NUCLEOTIDE SEQUENCE [LARGE SCALE GENOMIC DNA]</scope>
    <source>
        <strain evidence="8">MED-G50</strain>
    </source>
</reference>
<dbReference type="InterPro" id="IPR005000">
    <property type="entry name" value="Aldolase/citrate-lyase_domain"/>
</dbReference>
<dbReference type="EMBL" id="QOQK01000001">
    <property type="protein sequence ID" value="RCL85728.1"/>
    <property type="molecule type" value="Genomic_DNA"/>
</dbReference>
<dbReference type="PANTHER" id="PTHR32308:SF10">
    <property type="entry name" value="CITRATE LYASE SUBUNIT BETA"/>
    <property type="match status" value="1"/>
</dbReference>
<evidence type="ECO:0000256" key="6">
    <source>
        <dbReference type="PIRSR" id="PIRSR015582-2"/>
    </source>
</evidence>
<accession>A0A368ELJ8</accession>
<dbReference type="SUPFAM" id="SSF51621">
    <property type="entry name" value="Phosphoenolpyruvate/pyruvate domain"/>
    <property type="match status" value="1"/>
</dbReference>
<evidence type="ECO:0000256" key="2">
    <source>
        <dbReference type="ARBA" id="ARBA00005568"/>
    </source>
</evidence>
<keyword evidence="3 6" id="KW-0479">Metal-binding</keyword>
<dbReference type="PANTHER" id="PTHR32308">
    <property type="entry name" value="LYASE BETA SUBUNIT, PUTATIVE (AFU_ORTHOLOGUE AFUA_4G13030)-RELATED"/>
    <property type="match status" value="1"/>
</dbReference>
<feature type="binding site" evidence="5">
    <location>
        <position position="73"/>
    </location>
    <ligand>
        <name>substrate</name>
    </ligand>
</feature>
<dbReference type="InterPro" id="IPR011206">
    <property type="entry name" value="Citrate_lyase_beta/mcl1/mcl2"/>
</dbReference>
<dbReference type="GO" id="GO:0016829">
    <property type="term" value="F:lyase activity"/>
    <property type="evidence" value="ECO:0007669"/>
    <property type="project" value="UniProtKB-KW"/>
</dbReference>
<feature type="binding site" evidence="6">
    <location>
        <position position="128"/>
    </location>
    <ligand>
        <name>Mg(2+)</name>
        <dbReference type="ChEBI" id="CHEBI:18420"/>
    </ligand>
</feature>
<evidence type="ECO:0000313" key="9">
    <source>
        <dbReference type="Proteomes" id="UP000252289"/>
    </source>
</evidence>
<sequence length="294" mass="32051">MNASDTRLRPRRSALFMPGSNDRALTKARSLRADCIIIDLEDAVSPDDKQFARDTAVSHLREGGFGNRERIVRINDSSENFGQADIAALAELPSNEMPDAILLPKINGKADLDISGLPAELPLWVMIETPHAVLNCPDIAAHPRVTCLIAGTNDLAKDMQIRVTSDRHVRRDGMLYALSKMVTAARAYNISVLDGVFNDIADLDGLGRECEHGTALGFDGKTLIHPNQIETANTLFAPTSEEISEAEHIINAFENPENAGKGVIQVNGKMTELLHLEQAKRIVAIVAAIKLMET</sequence>
<keyword evidence="8" id="KW-0456">Lyase</keyword>
<evidence type="ECO:0000256" key="3">
    <source>
        <dbReference type="ARBA" id="ARBA00022723"/>
    </source>
</evidence>
<dbReference type="Pfam" id="PF03328">
    <property type="entry name" value="HpcH_HpaI"/>
    <property type="match status" value="1"/>
</dbReference>
<dbReference type="PIRSF" id="PIRSF015582">
    <property type="entry name" value="Cit_lyase_B"/>
    <property type="match status" value="1"/>
</dbReference>
<organism evidence="8 9">
    <name type="scientific">PS1 clade bacterium</name>
    <dbReference type="NCBI Taxonomy" id="2175152"/>
    <lineage>
        <taxon>Bacteria</taxon>
        <taxon>Pseudomonadati</taxon>
        <taxon>Pseudomonadota</taxon>
        <taxon>Alphaproteobacteria</taxon>
        <taxon>PS1 clade</taxon>
    </lineage>
</organism>